<protein>
    <submittedName>
        <fullName evidence="1">Uncharacterized protein</fullName>
    </submittedName>
</protein>
<evidence type="ECO:0000313" key="1">
    <source>
        <dbReference type="EMBL" id="KJZ34532.1"/>
    </source>
</evidence>
<gene>
    <name evidence="1" type="ORF">VC34_28820</name>
</gene>
<sequence>MNKHRITLSNGWIAEFENQGEFRMSAEGWNLVLQGPNQKSIQYFKDKIVVVNDDDGAQAKSCIRLSSDGVYGYLTTGLDHGWVIDFARGMIAPHRVTISHRHDGYDESISMYEQPAFKRARQYISVTGKHIYLTFPFTKDEEFPKIWEEYLLIRRRQLDELYFRN</sequence>
<dbReference type="RefSeq" id="WP_046049632.1">
    <property type="nucleotide sequence ID" value="NZ_LACD01000043.1"/>
</dbReference>
<dbReference type="PATRIC" id="fig|294.131.peg.5124"/>
<dbReference type="EMBL" id="LACD01000043">
    <property type="protein sequence ID" value="KJZ34532.1"/>
    <property type="molecule type" value="Genomic_DNA"/>
</dbReference>
<comment type="caution">
    <text evidence="1">The sequence shown here is derived from an EMBL/GenBank/DDBJ whole genome shotgun (WGS) entry which is preliminary data.</text>
</comment>
<proteinExistence type="predicted"/>
<dbReference type="AlphaFoldDB" id="A0A0F4STV2"/>
<reference evidence="1 2" key="1">
    <citation type="submission" date="2015-03" db="EMBL/GenBank/DDBJ databases">
        <title>Comparative genomics of Pseudomonas insights into diversity of traits involved in vanlence and defense.</title>
        <authorList>
            <person name="Qin Y."/>
        </authorList>
    </citation>
    <scope>NUCLEOTIDE SEQUENCE [LARGE SCALE GENOMIC DNA]</scope>
    <source>
        <strain evidence="1 2">C3</strain>
    </source>
</reference>
<dbReference type="Proteomes" id="UP000033500">
    <property type="component" value="Unassembled WGS sequence"/>
</dbReference>
<evidence type="ECO:0000313" key="2">
    <source>
        <dbReference type="Proteomes" id="UP000033500"/>
    </source>
</evidence>
<accession>A0A0F4STV2</accession>
<organism evidence="1 2">
    <name type="scientific">Pseudomonas fluorescens</name>
    <dbReference type="NCBI Taxonomy" id="294"/>
    <lineage>
        <taxon>Bacteria</taxon>
        <taxon>Pseudomonadati</taxon>
        <taxon>Pseudomonadota</taxon>
        <taxon>Gammaproteobacteria</taxon>
        <taxon>Pseudomonadales</taxon>
        <taxon>Pseudomonadaceae</taxon>
        <taxon>Pseudomonas</taxon>
    </lineage>
</organism>
<name>A0A0F4STV2_PSEFL</name>